<dbReference type="AlphaFoldDB" id="A0AA40X3E9"/>
<evidence type="ECO:0000313" key="2">
    <source>
        <dbReference type="EMBL" id="MBF6637825.1"/>
    </source>
</evidence>
<accession>A0AA40X3E9</accession>
<organism evidence="2 3">
    <name type="scientific">Rouxiella silvae</name>
    <dbReference type="NCBI Taxonomy" id="1646373"/>
    <lineage>
        <taxon>Bacteria</taxon>
        <taxon>Pseudomonadati</taxon>
        <taxon>Pseudomonadota</taxon>
        <taxon>Gammaproteobacteria</taxon>
        <taxon>Enterobacterales</taxon>
        <taxon>Yersiniaceae</taxon>
        <taxon>Rouxiella</taxon>
    </lineage>
</organism>
<reference evidence="2" key="1">
    <citation type="submission" date="2020-11" db="EMBL/GenBank/DDBJ databases">
        <authorList>
            <person name="Lee S.D."/>
        </authorList>
    </citation>
    <scope>NUCLEOTIDE SEQUENCE</scope>
    <source>
        <strain evidence="2">SAP-2</strain>
    </source>
</reference>
<proteinExistence type="predicted"/>
<sequence length="54" mass="6144">MTAGSTPLLRINARVLRDVPQAGLPDDQNQRQDKYRDRQKHNRFSLKITAAKPG</sequence>
<dbReference type="EMBL" id="JADMKS010000005">
    <property type="protein sequence ID" value="MBF6637825.1"/>
    <property type="molecule type" value="Genomic_DNA"/>
</dbReference>
<reference evidence="2" key="2">
    <citation type="submission" date="2022-09" db="EMBL/GenBank/DDBJ databases">
        <title>Rouxiella aceris sp. nov., isolated from tree sap and emended description of the genus Rhouxiella.</title>
        <authorList>
            <person name="Kim I.S."/>
        </authorList>
    </citation>
    <scope>NUCLEOTIDE SEQUENCE</scope>
    <source>
        <strain evidence="2">SAP-2</strain>
    </source>
</reference>
<name>A0AA40X3E9_9GAMM</name>
<dbReference type="RefSeq" id="WP_194978244.1">
    <property type="nucleotide sequence ID" value="NZ_JADMKS010000005.1"/>
</dbReference>
<comment type="caution">
    <text evidence="2">The sequence shown here is derived from an EMBL/GenBank/DDBJ whole genome shotgun (WGS) entry which is preliminary data.</text>
</comment>
<evidence type="ECO:0000313" key="3">
    <source>
        <dbReference type="Proteomes" id="UP000705283"/>
    </source>
</evidence>
<evidence type="ECO:0000256" key="1">
    <source>
        <dbReference type="SAM" id="MobiDB-lite"/>
    </source>
</evidence>
<dbReference type="Proteomes" id="UP000705283">
    <property type="component" value="Unassembled WGS sequence"/>
</dbReference>
<feature type="region of interest" description="Disordered" evidence="1">
    <location>
        <begin position="20"/>
        <end position="54"/>
    </location>
</feature>
<gene>
    <name evidence="2" type="ORF">ITX54_14265</name>
</gene>
<protein>
    <submittedName>
        <fullName evidence="2">Uncharacterized protein</fullName>
    </submittedName>
</protein>